<dbReference type="InterPro" id="IPR014710">
    <property type="entry name" value="RmlC-like_jellyroll"/>
</dbReference>
<keyword evidence="3" id="KW-0804">Transcription</keyword>
<organism evidence="5 6">
    <name type="scientific">Dyadobacter chenwenxiniae</name>
    <dbReference type="NCBI Taxonomy" id="2906456"/>
    <lineage>
        <taxon>Bacteria</taxon>
        <taxon>Pseudomonadati</taxon>
        <taxon>Bacteroidota</taxon>
        <taxon>Cytophagia</taxon>
        <taxon>Cytophagales</taxon>
        <taxon>Spirosomataceae</taxon>
        <taxon>Dyadobacter</taxon>
    </lineage>
</organism>
<gene>
    <name evidence="5" type="ORF">LXM26_29035</name>
</gene>
<keyword evidence="2" id="KW-0238">DNA-binding</keyword>
<dbReference type="GO" id="GO:0003700">
    <property type="term" value="F:DNA-binding transcription factor activity"/>
    <property type="evidence" value="ECO:0007669"/>
    <property type="project" value="InterPro"/>
</dbReference>
<dbReference type="GO" id="GO:0043565">
    <property type="term" value="F:sequence-specific DNA binding"/>
    <property type="evidence" value="ECO:0007669"/>
    <property type="project" value="InterPro"/>
</dbReference>
<dbReference type="InterPro" id="IPR018060">
    <property type="entry name" value="HTH_AraC"/>
</dbReference>
<dbReference type="InterPro" id="IPR011051">
    <property type="entry name" value="RmlC_Cupin_sf"/>
</dbReference>
<dbReference type="AlphaFoldDB" id="A0A9X1PRH6"/>
<dbReference type="SMART" id="SM00342">
    <property type="entry name" value="HTH_ARAC"/>
    <property type="match status" value="1"/>
</dbReference>
<sequence>MADNPGQGISIDRMTIKRSDFRTEVQYEEAKRSHRDEGHTFHIVEQGTVIIEIDFQIYHVTAPAVVYMHPNQVHRILDFGDITVSSMAIKNEDLNPDYLDFLEDIVPAKPLILTEESHTTVSTIFSLCQNFSIQKNNKLYYSLLKDSCNTLVAFLTSQFLCQTKTETHPSRFEIVSKSFKKLLEKDYRTSKRPSEYAHRLNISTAYLNECIKQTTGLSVSHSIHDRIILEAKRLLYHTDKPVKEIAFDLGYEDYPYFSKLFTKVAGMSAMTFRNKNRG</sequence>
<evidence type="ECO:0000313" key="6">
    <source>
        <dbReference type="Proteomes" id="UP001139000"/>
    </source>
</evidence>
<evidence type="ECO:0000256" key="3">
    <source>
        <dbReference type="ARBA" id="ARBA00023163"/>
    </source>
</evidence>
<dbReference type="EMBL" id="JAJTTC010000012">
    <property type="protein sequence ID" value="MCF0065596.1"/>
    <property type="molecule type" value="Genomic_DNA"/>
</dbReference>
<evidence type="ECO:0000313" key="5">
    <source>
        <dbReference type="EMBL" id="MCF0065596.1"/>
    </source>
</evidence>
<comment type="caution">
    <text evidence="5">The sequence shown here is derived from an EMBL/GenBank/DDBJ whole genome shotgun (WGS) entry which is preliminary data.</text>
</comment>
<evidence type="ECO:0000256" key="1">
    <source>
        <dbReference type="ARBA" id="ARBA00023015"/>
    </source>
</evidence>
<protein>
    <submittedName>
        <fullName evidence="5">AraC family transcriptional regulator</fullName>
    </submittedName>
</protein>
<evidence type="ECO:0000256" key="2">
    <source>
        <dbReference type="ARBA" id="ARBA00023125"/>
    </source>
</evidence>
<keyword evidence="1" id="KW-0805">Transcription regulation</keyword>
<dbReference type="PANTHER" id="PTHR43280">
    <property type="entry name" value="ARAC-FAMILY TRANSCRIPTIONAL REGULATOR"/>
    <property type="match status" value="1"/>
</dbReference>
<dbReference type="Proteomes" id="UP001139000">
    <property type="component" value="Unassembled WGS sequence"/>
</dbReference>
<dbReference type="SUPFAM" id="SSF51182">
    <property type="entry name" value="RmlC-like cupins"/>
    <property type="match status" value="1"/>
</dbReference>
<evidence type="ECO:0000259" key="4">
    <source>
        <dbReference type="PROSITE" id="PS01124"/>
    </source>
</evidence>
<reference evidence="5" key="1">
    <citation type="submission" date="2021-12" db="EMBL/GenBank/DDBJ databases">
        <title>Novel species in genus Dyadobacter.</title>
        <authorList>
            <person name="Ma C."/>
        </authorList>
    </citation>
    <scope>NUCLEOTIDE SEQUENCE</scope>
    <source>
        <strain evidence="5">LJ419</strain>
    </source>
</reference>
<dbReference type="RefSeq" id="WP_234658601.1">
    <property type="nucleotide sequence ID" value="NZ_CP094997.1"/>
</dbReference>
<dbReference type="Pfam" id="PF12833">
    <property type="entry name" value="HTH_18"/>
    <property type="match status" value="1"/>
</dbReference>
<proteinExistence type="predicted"/>
<dbReference type="Pfam" id="PF02311">
    <property type="entry name" value="AraC_binding"/>
    <property type="match status" value="1"/>
</dbReference>
<accession>A0A9X1PRH6</accession>
<dbReference type="Gene3D" id="2.60.120.10">
    <property type="entry name" value="Jelly Rolls"/>
    <property type="match status" value="1"/>
</dbReference>
<keyword evidence="6" id="KW-1185">Reference proteome</keyword>
<name>A0A9X1PRH6_9BACT</name>
<dbReference type="PANTHER" id="PTHR43280:SF32">
    <property type="entry name" value="TRANSCRIPTIONAL REGULATORY PROTEIN"/>
    <property type="match status" value="1"/>
</dbReference>
<feature type="domain" description="HTH araC/xylS-type" evidence="4">
    <location>
        <begin position="177"/>
        <end position="275"/>
    </location>
</feature>
<dbReference type="SUPFAM" id="SSF46689">
    <property type="entry name" value="Homeodomain-like"/>
    <property type="match status" value="1"/>
</dbReference>
<dbReference type="InterPro" id="IPR003313">
    <property type="entry name" value="AraC-bd"/>
</dbReference>
<dbReference type="InterPro" id="IPR009057">
    <property type="entry name" value="Homeodomain-like_sf"/>
</dbReference>
<dbReference type="PROSITE" id="PS01124">
    <property type="entry name" value="HTH_ARAC_FAMILY_2"/>
    <property type="match status" value="1"/>
</dbReference>
<dbReference type="Gene3D" id="1.10.10.60">
    <property type="entry name" value="Homeodomain-like"/>
    <property type="match status" value="1"/>
</dbReference>